<dbReference type="Proteomes" id="UP001627154">
    <property type="component" value="Unassembled WGS sequence"/>
</dbReference>
<evidence type="ECO:0000313" key="1">
    <source>
        <dbReference type="EMBL" id="KAL3395263.1"/>
    </source>
</evidence>
<evidence type="ECO:0000313" key="2">
    <source>
        <dbReference type="Proteomes" id="UP001627154"/>
    </source>
</evidence>
<proteinExistence type="predicted"/>
<name>A0ABD2WQM4_9HYME</name>
<keyword evidence="2" id="KW-1185">Reference proteome</keyword>
<protein>
    <submittedName>
        <fullName evidence="1">Uncharacterized protein</fullName>
    </submittedName>
</protein>
<dbReference type="EMBL" id="JBJJXI010000084">
    <property type="protein sequence ID" value="KAL3395263.1"/>
    <property type="molecule type" value="Genomic_DNA"/>
</dbReference>
<gene>
    <name evidence="1" type="ORF">TKK_010643</name>
</gene>
<organism evidence="1 2">
    <name type="scientific">Trichogramma kaykai</name>
    <dbReference type="NCBI Taxonomy" id="54128"/>
    <lineage>
        <taxon>Eukaryota</taxon>
        <taxon>Metazoa</taxon>
        <taxon>Ecdysozoa</taxon>
        <taxon>Arthropoda</taxon>
        <taxon>Hexapoda</taxon>
        <taxon>Insecta</taxon>
        <taxon>Pterygota</taxon>
        <taxon>Neoptera</taxon>
        <taxon>Endopterygota</taxon>
        <taxon>Hymenoptera</taxon>
        <taxon>Apocrita</taxon>
        <taxon>Proctotrupomorpha</taxon>
        <taxon>Chalcidoidea</taxon>
        <taxon>Trichogrammatidae</taxon>
        <taxon>Trichogramma</taxon>
    </lineage>
</organism>
<accession>A0ABD2WQM4</accession>
<reference evidence="1 2" key="1">
    <citation type="journal article" date="2024" name="bioRxiv">
        <title>A reference genome for Trichogramma kaykai: A tiny desert-dwelling parasitoid wasp with competing sex-ratio distorters.</title>
        <authorList>
            <person name="Culotta J."/>
            <person name="Lindsey A.R."/>
        </authorList>
    </citation>
    <scope>NUCLEOTIDE SEQUENCE [LARGE SCALE GENOMIC DNA]</scope>
    <source>
        <strain evidence="1 2">KSX58</strain>
    </source>
</reference>
<dbReference type="AlphaFoldDB" id="A0ABD2WQM4"/>
<comment type="caution">
    <text evidence="1">The sequence shown here is derived from an EMBL/GenBank/DDBJ whole genome shotgun (WGS) entry which is preliminary data.</text>
</comment>
<sequence length="99" mass="11775">MLLKGELSFGRDPVIRVNWRDEVWRLKVVKEVKLLGIWISEGMEVTRNVLCLRGKIELAVNRITRVLRKEWGFKRRTYSAWMVGILRQWRCMEPVYGVG</sequence>